<evidence type="ECO:0000313" key="3">
    <source>
        <dbReference type="Proteomes" id="UP001163046"/>
    </source>
</evidence>
<dbReference type="EMBL" id="MU826834">
    <property type="protein sequence ID" value="KAJ7372810.1"/>
    <property type="molecule type" value="Genomic_DNA"/>
</dbReference>
<accession>A0A9X0CRB5</accession>
<protein>
    <submittedName>
        <fullName evidence="2">Uncharacterized protein</fullName>
    </submittedName>
</protein>
<keyword evidence="3" id="KW-1185">Reference proteome</keyword>
<gene>
    <name evidence="2" type="ORF">OS493_016730</name>
</gene>
<dbReference type="AlphaFoldDB" id="A0A9X0CRB5"/>
<name>A0A9X0CRB5_9CNID</name>
<evidence type="ECO:0000256" key="1">
    <source>
        <dbReference type="SAM" id="MobiDB-lite"/>
    </source>
</evidence>
<reference evidence="2" key="1">
    <citation type="submission" date="2023-01" db="EMBL/GenBank/DDBJ databases">
        <title>Genome assembly of the deep-sea coral Lophelia pertusa.</title>
        <authorList>
            <person name="Herrera S."/>
            <person name="Cordes E."/>
        </authorList>
    </citation>
    <scope>NUCLEOTIDE SEQUENCE</scope>
    <source>
        <strain evidence="2">USNM1676648</strain>
        <tissue evidence="2">Polyp</tissue>
    </source>
</reference>
<comment type="caution">
    <text evidence="2">The sequence shown here is derived from an EMBL/GenBank/DDBJ whole genome shotgun (WGS) entry which is preliminary data.</text>
</comment>
<proteinExistence type="predicted"/>
<sequence length="203" mass="23756">MRTITGSPDFWRKNSIPPESLGADQPLSEETVDSGYEIVTSQDVQNSMREFPLTSCRIRLWIHSHGIEAMALLKKRMAIRWLPNTADFFFSLASLIEDSERQLTSASYDNSEFLFRRLDEYERTLSTLLSRFVKTYGNVPAVYTDLNYLCNRVSFLRSHFEQRHLLDWDNNCSSRDSRHGNVLSFENEHVQDETYFYSPLFDV</sequence>
<dbReference type="Proteomes" id="UP001163046">
    <property type="component" value="Unassembled WGS sequence"/>
</dbReference>
<organism evidence="2 3">
    <name type="scientific">Desmophyllum pertusum</name>
    <dbReference type="NCBI Taxonomy" id="174260"/>
    <lineage>
        <taxon>Eukaryota</taxon>
        <taxon>Metazoa</taxon>
        <taxon>Cnidaria</taxon>
        <taxon>Anthozoa</taxon>
        <taxon>Hexacorallia</taxon>
        <taxon>Scleractinia</taxon>
        <taxon>Caryophylliina</taxon>
        <taxon>Caryophylliidae</taxon>
        <taxon>Desmophyllum</taxon>
    </lineage>
</organism>
<feature type="region of interest" description="Disordered" evidence="1">
    <location>
        <begin position="1"/>
        <end position="27"/>
    </location>
</feature>
<dbReference type="OrthoDB" id="10463742at2759"/>
<evidence type="ECO:0000313" key="2">
    <source>
        <dbReference type="EMBL" id="KAJ7372810.1"/>
    </source>
</evidence>